<dbReference type="Gene3D" id="1.10.10.10">
    <property type="entry name" value="Winged helix-like DNA-binding domain superfamily/Winged helix DNA-binding domain"/>
    <property type="match status" value="1"/>
</dbReference>
<feature type="domain" description="HTH lysR-type" evidence="5">
    <location>
        <begin position="1"/>
        <end position="58"/>
    </location>
</feature>
<proteinExistence type="inferred from homology"/>
<dbReference type="InterPro" id="IPR036388">
    <property type="entry name" value="WH-like_DNA-bd_sf"/>
</dbReference>
<evidence type="ECO:0000256" key="3">
    <source>
        <dbReference type="ARBA" id="ARBA00023125"/>
    </source>
</evidence>
<comment type="caution">
    <text evidence="6">The sequence shown here is derived from an EMBL/GenBank/DDBJ whole genome shotgun (WGS) entry which is preliminary data.</text>
</comment>
<sequence length="307" mass="33771">MKLSHIRDILAVAEAGSLRGASRKLGITQPTITRSIRDTENELGQSLFMRQPHGVVLTEAGHMFVRRAVAIQSEVRHIFEELEQAKGRFVGQVSIAVSAAASISIVPTVLQKFYKRFPQALLRVSESLLQPIESDILSGEIDFFVGPLYENRAAAGLTVEKLFDNRRIIVARRGHPLASATTLEQLQGAAWVRPSFSDRRDEADFEAIFERAGLPLPNIVMHSRSATVTVLAIANTDMLTILPIQWLDEFALGGQYIDMIPLEQPLHAAPVCIVRRGDLPLTPLAEGLCDMVRGAGLNYGMRLSAGR</sequence>
<dbReference type="Pfam" id="PF03466">
    <property type="entry name" value="LysR_substrate"/>
    <property type="match status" value="1"/>
</dbReference>
<keyword evidence="2" id="KW-0805">Transcription regulation</keyword>
<keyword evidence="3" id="KW-0238">DNA-binding</keyword>
<comment type="similarity">
    <text evidence="1">Belongs to the LysR transcriptional regulatory family.</text>
</comment>
<name>A0A9X2HR83_9SPHN</name>
<keyword evidence="7" id="KW-1185">Reference proteome</keyword>
<dbReference type="RefSeq" id="WP_254293413.1">
    <property type="nucleotide sequence ID" value="NZ_JAMLDX010000008.1"/>
</dbReference>
<dbReference type="GO" id="GO:0003677">
    <property type="term" value="F:DNA binding"/>
    <property type="evidence" value="ECO:0007669"/>
    <property type="project" value="UniProtKB-KW"/>
</dbReference>
<evidence type="ECO:0000256" key="4">
    <source>
        <dbReference type="ARBA" id="ARBA00023163"/>
    </source>
</evidence>
<evidence type="ECO:0000256" key="2">
    <source>
        <dbReference type="ARBA" id="ARBA00023015"/>
    </source>
</evidence>
<dbReference type="InterPro" id="IPR000847">
    <property type="entry name" value="LysR_HTH_N"/>
</dbReference>
<dbReference type="PANTHER" id="PTHR30419">
    <property type="entry name" value="HTH-TYPE TRANSCRIPTIONAL REGULATOR YBHD"/>
    <property type="match status" value="1"/>
</dbReference>
<dbReference type="GO" id="GO:0005829">
    <property type="term" value="C:cytosol"/>
    <property type="evidence" value="ECO:0007669"/>
    <property type="project" value="TreeGrafter"/>
</dbReference>
<dbReference type="AlphaFoldDB" id="A0A9X2HR83"/>
<dbReference type="InterPro" id="IPR050950">
    <property type="entry name" value="HTH-type_LysR_regulators"/>
</dbReference>
<dbReference type="InterPro" id="IPR036390">
    <property type="entry name" value="WH_DNA-bd_sf"/>
</dbReference>
<dbReference type="Proteomes" id="UP001139451">
    <property type="component" value="Unassembled WGS sequence"/>
</dbReference>
<dbReference type="GO" id="GO:0003700">
    <property type="term" value="F:DNA-binding transcription factor activity"/>
    <property type="evidence" value="ECO:0007669"/>
    <property type="project" value="InterPro"/>
</dbReference>
<dbReference type="PROSITE" id="PS50931">
    <property type="entry name" value="HTH_LYSR"/>
    <property type="match status" value="1"/>
</dbReference>
<reference evidence="6" key="1">
    <citation type="submission" date="2022-05" db="EMBL/GenBank/DDBJ databases">
        <title>Sphingomonas sp. strain MG17 Genome sequencing and assembly.</title>
        <authorList>
            <person name="Kim I."/>
        </authorList>
    </citation>
    <scope>NUCLEOTIDE SEQUENCE</scope>
    <source>
        <strain evidence="6">MG17</strain>
    </source>
</reference>
<dbReference type="Pfam" id="PF00126">
    <property type="entry name" value="HTH_1"/>
    <property type="match status" value="1"/>
</dbReference>
<protein>
    <submittedName>
        <fullName evidence="6">LysR substrate-binding domain-containing protein</fullName>
    </submittedName>
</protein>
<dbReference type="EMBL" id="JAMLDX010000008">
    <property type="protein sequence ID" value="MCP3731120.1"/>
    <property type="molecule type" value="Genomic_DNA"/>
</dbReference>
<evidence type="ECO:0000313" key="6">
    <source>
        <dbReference type="EMBL" id="MCP3731120.1"/>
    </source>
</evidence>
<keyword evidence="4" id="KW-0804">Transcription</keyword>
<dbReference type="SUPFAM" id="SSF53850">
    <property type="entry name" value="Periplasmic binding protein-like II"/>
    <property type="match status" value="1"/>
</dbReference>
<dbReference type="Gene3D" id="3.40.190.290">
    <property type="match status" value="1"/>
</dbReference>
<organism evidence="6 7">
    <name type="scientific">Sphingomonas tagetis</name>
    <dbReference type="NCBI Taxonomy" id="2949092"/>
    <lineage>
        <taxon>Bacteria</taxon>
        <taxon>Pseudomonadati</taxon>
        <taxon>Pseudomonadota</taxon>
        <taxon>Alphaproteobacteria</taxon>
        <taxon>Sphingomonadales</taxon>
        <taxon>Sphingomonadaceae</taxon>
        <taxon>Sphingomonas</taxon>
    </lineage>
</organism>
<evidence type="ECO:0000313" key="7">
    <source>
        <dbReference type="Proteomes" id="UP001139451"/>
    </source>
</evidence>
<evidence type="ECO:0000256" key="1">
    <source>
        <dbReference type="ARBA" id="ARBA00009437"/>
    </source>
</evidence>
<evidence type="ECO:0000259" key="5">
    <source>
        <dbReference type="PROSITE" id="PS50931"/>
    </source>
</evidence>
<dbReference type="InterPro" id="IPR005119">
    <property type="entry name" value="LysR_subst-bd"/>
</dbReference>
<gene>
    <name evidence="6" type="ORF">M9978_11845</name>
</gene>
<dbReference type="PANTHER" id="PTHR30419:SF7">
    <property type="entry name" value="HTH-TYPE TRANSCRIPTIONAL REGULATOR TDCA"/>
    <property type="match status" value="1"/>
</dbReference>
<accession>A0A9X2HR83</accession>
<dbReference type="SUPFAM" id="SSF46785">
    <property type="entry name" value="Winged helix' DNA-binding domain"/>
    <property type="match status" value="1"/>
</dbReference>